<dbReference type="GO" id="GO:0004386">
    <property type="term" value="F:helicase activity"/>
    <property type="evidence" value="ECO:0007669"/>
    <property type="project" value="UniProtKB-KW"/>
</dbReference>
<evidence type="ECO:0000256" key="2">
    <source>
        <dbReference type="ARBA" id="ARBA00022840"/>
    </source>
</evidence>
<dbReference type="Pfam" id="PF09369">
    <property type="entry name" value="MZB"/>
    <property type="match status" value="1"/>
</dbReference>
<dbReference type="InterPro" id="IPR011545">
    <property type="entry name" value="DEAD/DEAH_box_helicase_dom"/>
</dbReference>
<evidence type="ECO:0000259" key="4">
    <source>
        <dbReference type="PROSITE" id="PS51194"/>
    </source>
</evidence>
<accession>A0A1B7X466</accession>
<evidence type="ECO:0000256" key="1">
    <source>
        <dbReference type="ARBA" id="ARBA00022741"/>
    </source>
</evidence>
<dbReference type="Gene3D" id="3.40.960.10">
    <property type="entry name" value="VSR Endonuclease"/>
    <property type="match status" value="1"/>
</dbReference>
<keyword evidence="1" id="KW-0547">Nucleotide-binding</keyword>
<keyword evidence="2" id="KW-0067">ATP-binding</keyword>
<dbReference type="SUPFAM" id="SSF52540">
    <property type="entry name" value="P-loop containing nucleoside triphosphate hydrolases"/>
    <property type="match status" value="1"/>
</dbReference>
<feature type="domain" description="Helicase C-terminal" evidence="4">
    <location>
        <begin position="1046"/>
        <end position="1212"/>
    </location>
</feature>
<dbReference type="InterPro" id="IPR027417">
    <property type="entry name" value="P-loop_NTPase"/>
</dbReference>
<dbReference type="Gene3D" id="3.40.50.300">
    <property type="entry name" value="P-loop containing nucleotide triphosphate hydrolases"/>
    <property type="match status" value="2"/>
</dbReference>
<dbReference type="PANTHER" id="PTHR47962">
    <property type="entry name" value="ATP-DEPENDENT HELICASE LHR-RELATED-RELATED"/>
    <property type="match status" value="1"/>
</dbReference>
<protein>
    <submittedName>
        <fullName evidence="5">DEAD/DEAH box helicase</fullName>
    </submittedName>
</protein>
<dbReference type="Proteomes" id="UP000092093">
    <property type="component" value="Unassembled WGS sequence"/>
</dbReference>
<dbReference type="GO" id="GO:0016887">
    <property type="term" value="F:ATP hydrolysis activity"/>
    <property type="evidence" value="ECO:0007669"/>
    <property type="project" value="TreeGrafter"/>
</dbReference>
<evidence type="ECO:0000259" key="3">
    <source>
        <dbReference type="PROSITE" id="PS51192"/>
    </source>
</evidence>
<dbReference type="Pfam" id="PF00270">
    <property type="entry name" value="DEAD"/>
    <property type="match status" value="1"/>
</dbReference>
<dbReference type="InterPro" id="IPR052511">
    <property type="entry name" value="ATP-dep_Helicase"/>
</dbReference>
<proteinExistence type="predicted"/>
<dbReference type="GO" id="GO:0003677">
    <property type="term" value="F:DNA binding"/>
    <property type="evidence" value="ECO:0007669"/>
    <property type="project" value="TreeGrafter"/>
</dbReference>
<feature type="domain" description="Helicase ATP-binding" evidence="3">
    <location>
        <begin position="219"/>
        <end position="424"/>
    </location>
</feature>
<keyword evidence="5" id="KW-0378">Hydrolase</keyword>
<sequence length="1853" mass="212044">MKIPVKLQELIPQSEAAILLISSLMGQKLALVDCTNIAELTPEQLNLIFTHIPPEWDYPEITEIFNPDTLTQTFTNQLIAYIDHRLGRTPPTFFNYELRSRSVSDSLRGVAIGNITNYELRITNYLDIFNFRNQIIGDYRRYIESFLKIRDHKVREFVNQELEKGQLWTNPLVQLNPKYRPGATVTELVNSGILHPECAQYFSKNGKPFHFHYHQQQAFETAEKQEPYVLTTGTGSGKSMTYVVPIFNDLLRHPEIQGVRAILVYPMNALINSQEEEIKKFLNNVPNTHIRVAKYTGQESLNTKTEIQNNPPHILLTNYVMLELMLSRTHEEKLVASPELKFLVLDELHTYRGRQGADVAILIRKLRQRCGKNSQLGNNISAGNITNYELRITNYELLCIGTSATMSTEGTRTERRQVVADVASKLFGVEIKPHNVIDETLERSIKLAEPTVKELRESIEKGLPPETEQTLENFQNHPLSSWIEMTFGLAEEKTPEPITENSSITNYELRTTNYTRRTPISLESGAEILASSCTLTPENENAVKQNYEQYLNVLKQMFLWGSKVKGLAFRLHQFISQGGSVYATIETPEKRFLTLEGQYTTTENRLLYPLVFCRECGHDYYVVNYNNDKQIVFPQLPTALDMSPEYADIQAGYITLDEPGLWDVYKDEERLPDSWFTETKKKGRVPKKDFAKFIPQKLQILPNGKITTSLLQGTTCWFVPRPFRVCLNCGVVHDGNKNEFTKLSRLSSEGRSTATTLLCLSTVSRLKQVFTGEKAQAAKILSFTDNRQDASLQAGHFNDFVQTSFLRAALLGALQNKGQLTHRELVSEVIKQMGITQKDYAKEVAEFGRGKTRNEKAFQDLIEYRLYEDLRRGWRIVQPNLEQCGLLVIEYDGLEEICTDKAIWNKHRHPVLLQATPQERLTAALALLNHLRRELAIDAKLLQPDNKDSLIRDVFQAIKEPWVFDESEKLNLNFAQFATIDSSTNKQAKVKLTTRSKIGRFLRSPKAWTLRSELLTETEYNTLINTFIAALVDAGFLTTKNGIQLQINSLVWKFTILTEIPPDPLSSKRLQGQEDAKIPVNKFFQEFYQSNAQKIQTMEGREHTGQVKTKARQEREERFRKGELASLFCSPTMELGIDISDLSVVHLRNVPPSPANYAQRSGRAGRSGQEALVITYAAIGSGHDQYFFKRQEQMVAGAVAPPKLELANQDLVQSHVYSIWLAHTGVYLDDSMNKILDLDVDGYPLKDSIRQQLILSPVKLAECLQATQSILADAFCQTDLQKASWYSVNWLQFTIENALNTLNRKCDRWRELYREAVIQLDKARNIIDRHARGYVTQEENDIAKAQEREALRQRSLLVGLNQGKSNSEFEFYPYRYFAAEGFLPGFNFPRLPVRAYIPTNDGGEFISRPRVVALREFAPSNIIYYEGSKFMVSKTKIPVGGIDSQYQRVKCCFNCGYFHTDNLSRDTCENCGTKFKPDAYQNLSELSRVLSMDTALTRRRERITCDEEERLKYGYNITTHFRYAAQKQESATVLAADHTPLFKLTYGSTATLWRINRGLKKNTEERGFKLDIKTGLWGDLKTNLSPTNLPAETLHTEVNLMVDDTCNILVIEPLIVPQDNKEAFIATLQYILETAIQAVYKLEPDELDSERLGEGKYLLFWEASEGGAGVLSQLLQQPKAFQKIANAALDFCHFQTPKDSCVQACYECLLSYRNQFDHPLINRHLIKPLLDDLQASTVEISGVFRDEKYQELFTQTDANSDFEREVLQEIYQRGYKLPDTAQELIPEANCKPDFIYKDEKTAIFCDGSVHNSPEQKKQDQIERDNLRYNAGYQILTLRYDENWREKLEVLGSL</sequence>
<organism evidence="5 6">
    <name type="scientific">Aphanizomenon flos-aquae WA102</name>
    <dbReference type="NCBI Taxonomy" id="1710896"/>
    <lineage>
        <taxon>Bacteria</taxon>
        <taxon>Bacillati</taxon>
        <taxon>Cyanobacteriota</taxon>
        <taxon>Cyanophyceae</taxon>
        <taxon>Nostocales</taxon>
        <taxon>Aphanizomenonaceae</taxon>
        <taxon>Aphanizomenon</taxon>
    </lineage>
</organism>
<dbReference type="InterPro" id="IPR018973">
    <property type="entry name" value="MZB"/>
</dbReference>
<dbReference type="PANTHER" id="PTHR47962:SF5">
    <property type="entry name" value="ATP-DEPENDENT HELICASE LHR-RELATED"/>
    <property type="match status" value="1"/>
</dbReference>
<dbReference type="InterPro" id="IPR014001">
    <property type="entry name" value="Helicase_ATP-bd"/>
</dbReference>
<dbReference type="SMART" id="SM00487">
    <property type="entry name" value="DEXDc"/>
    <property type="match status" value="1"/>
</dbReference>
<dbReference type="GO" id="GO:0005524">
    <property type="term" value="F:ATP binding"/>
    <property type="evidence" value="ECO:0007669"/>
    <property type="project" value="UniProtKB-KW"/>
</dbReference>
<keyword evidence="5" id="KW-0347">Helicase</keyword>
<dbReference type="InterPro" id="IPR001650">
    <property type="entry name" value="Helicase_C-like"/>
</dbReference>
<dbReference type="PROSITE" id="PS51192">
    <property type="entry name" value="HELICASE_ATP_BIND_1"/>
    <property type="match status" value="1"/>
</dbReference>
<dbReference type="PATRIC" id="fig|1710896.3.peg.5550"/>
<reference evidence="5 6" key="1">
    <citation type="submission" date="2015-09" db="EMBL/GenBank/DDBJ databases">
        <title>Aphanizomenon flos-aquae WA102.</title>
        <authorList>
            <person name="Driscoll C."/>
        </authorList>
    </citation>
    <scope>NUCLEOTIDE SEQUENCE [LARGE SCALE GENOMIC DNA]</scope>
    <source>
        <strain evidence="5">WA102</strain>
    </source>
</reference>
<name>A0A1B7X466_APHFL</name>
<comment type="caution">
    <text evidence="5">The sequence shown here is derived from an EMBL/GenBank/DDBJ whole genome shotgun (WGS) entry which is preliminary data.</text>
</comment>
<evidence type="ECO:0000313" key="5">
    <source>
        <dbReference type="EMBL" id="OBQ44148.1"/>
    </source>
</evidence>
<dbReference type="EMBL" id="LJOW01000030">
    <property type="protein sequence ID" value="OBQ44148.1"/>
    <property type="molecule type" value="Genomic_DNA"/>
</dbReference>
<dbReference type="SMART" id="SM00490">
    <property type="entry name" value="HELICc"/>
    <property type="match status" value="1"/>
</dbReference>
<dbReference type="Pfam" id="PF00271">
    <property type="entry name" value="Helicase_C"/>
    <property type="match status" value="1"/>
</dbReference>
<dbReference type="PROSITE" id="PS51194">
    <property type="entry name" value="HELICASE_CTER"/>
    <property type="match status" value="1"/>
</dbReference>
<evidence type="ECO:0000313" key="6">
    <source>
        <dbReference type="Proteomes" id="UP000092093"/>
    </source>
</evidence>
<gene>
    <name evidence="5" type="ORF">AN484_08520</name>
</gene>